<dbReference type="Proteomes" id="UP001196301">
    <property type="component" value="Unassembled WGS sequence"/>
</dbReference>
<dbReference type="PANTHER" id="PTHR18901">
    <property type="entry name" value="2-DEOXYGLUCOSE-6-PHOSPHATE PHOSPHATASE 2"/>
    <property type="match status" value="1"/>
</dbReference>
<gene>
    <name evidence="1" type="ORF">KQI20_02715</name>
</gene>
<dbReference type="RefSeq" id="WP_216568467.1">
    <property type="nucleotide sequence ID" value="NZ_JAHLOQ010000004.1"/>
</dbReference>
<name>A0ABS6DU92_9FIRM</name>
<comment type="caution">
    <text evidence="1">The sequence shown here is derived from an EMBL/GenBank/DDBJ whole genome shotgun (WGS) entry which is preliminary data.</text>
</comment>
<dbReference type="NCBIfam" id="TIGR01549">
    <property type="entry name" value="HAD-SF-IA-v1"/>
    <property type="match status" value="1"/>
</dbReference>
<organism evidence="1 2">
    <name type="scientific">Intestinibacter bartlettii</name>
    <dbReference type="NCBI Taxonomy" id="261299"/>
    <lineage>
        <taxon>Bacteria</taxon>
        <taxon>Bacillati</taxon>
        <taxon>Bacillota</taxon>
        <taxon>Clostridia</taxon>
        <taxon>Peptostreptococcales</taxon>
        <taxon>Peptostreptococcaceae</taxon>
        <taxon>Intestinibacter</taxon>
    </lineage>
</organism>
<dbReference type="InterPro" id="IPR041492">
    <property type="entry name" value="HAD_2"/>
</dbReference>
<sequence length="215" mass="25064">MELDNIIDNKKLLVFDMDGTLLDSMELWRYLGRIYLKSKGKEVKDNLEEVIDCMTLEESASYFKSNYNLNEDINVIEKEIISFIENKYLNDIPLKSGVKEYLQELHKEGYKMCVLTTSEKKQAISALRRTGILDLFDKVYTDKDFTMSKTNPQIYIKVCERMNEAPQNTVVFEDALYAIESAKNAHCTVIGVYDEYYKNDWNKIQSIADGTIYNF</sequence>
<dbReference type="EMBL" id="JAHLOQ010000004">
    <property type="protein sequence ID" value="MBU5335344.1"/>
    <property type="molecule type" value="Genomic_DNA"/>
</dbReference>
<dbReference type="PANTHER" id="PTHR18901:SF38">
    <property type="entry name" value="PSEUDOURIDINE-5'-PHOSPHATASE"/>
    <property type="match status" value="1"/>
</dbReference>
<keyword evidence="2" id="KW-1185">Reference proteome</keyword>
<reference evidence="1 2" key="1">
    <citation type="submission" date="2021-06" db="EMBL/GenBank/DDBJ databases">
        <authorList>
            <person name="Sun Q."/>
            <person name="Li D."/>
        </authorList>
    </citation>
    <scope>NUCLEOTIDE SEQUENCE [LARGE SCALE GENOMIC DNA]</scope>
    <source>
        <strain evidence="1 2">N19</strain>
    </source>
</reference>
<proteinExistence type="predicted"/>
<dbReference type="SFLD" id="SFLDS00003">
    <property type="entry name" value="Haloacid_Dehalogenase"/>
    <property type="match status" value="1"/>
</dbReference>
<accession>A0ABS6DU92</accession>
<evidence type="ECO:0000313" key="2">
    <source>
        <dbReference type="Proteomes" id="UP001196301"/>
    </source>
</evidence>
<dbReference type="NCBIfam" id="TIGR01509">
    <property type="entry name" value="HAD-SF-IA-v3"/>
    <property type="match status" value="1"/>
</dbReference>
<dbReference type="CDD" id="cd07505">
    <property type="entry name" value="HAD_BPGM-like"/>
    <property type="match status" value="1"/>
</dbReference>
<dbReference type="InterPro" id="IPR006439">
    <property type="entry name" value="HAD-SF_hydro_IA"/>
</dbReference>
<protein>
    <submittedName>
        <fullName evidence="1">HAD family phosphatase</fullName>
    </submittedName>
</protein>
<dbReference type="Pfam" id="PF13419">
    <property type="entry name" value="HAD_2"/>
    <property type="match status" value="1"/>
</dbReference>
<evidence type="ECO:0000313" key="1">
    <source>
        <dbReference type="EMBL" id="MBU5335344.1"/>
    </source>
</evidence>
<dbReference type="SFLD" id="SFLDG01129">
    <property type="entry name" value="C1.5:_HAD__Beta-PGM__Phosphata"/>
    <property type="match status" value="1"/>
</dbReference>